<sequence length="121" mass="12828">MKFASSVVAVVSLLSAAWAMPTNSNYTNKLPTCGANECLTDGYFDGCAPGNLVCLCNLDQPEVDRYVKTVQPCLDGPPGKASCTAGAVANYKQLLTSVCWKPEYGSLNKTVVWAPTPESTT</sequence>
<organism evidence="2 3">
    <name type="scientific">Exserohilum turcicum (strain 28A)</name>
    <name type="common">Northern leaf blight fungus</name>
    <name type="synonym">Setosphaeria turcica</name>
    <dbReference type="NCBI Taxonomy" id="671987"/>
    <lineage>
        <taxon>Eukaryota</taxon>
        <taxon>Fungi</taxon>
        <taxon>Dikarya</taxon>
        <taxon>Ascomycota</taxon>
        <taxon>Pezizomycotina</taxon>
        <taxon>Dothideomycetes</taxon>
        <taxon>Pleosporomycetidae</taxon>
        <taxon>Pleosporales</taxon>
        <taxon>Pleosporineae</taxon>
        <taxon>Pleosporaceae</taxon>
        <taxon>Exserohilum</taxon>
    </lineage>
</organism>
<proteinExistence type="predicted"/>
<feature type="signal peptide" evidence="1">
    <location>
        <begin position="1"/>
        <end position="19"/>
    </location>
</feature>
<dbReference type="eggNOG" id="ENOG502TFNK">
    <property type="taxonomic scope" value="Eukaryota"/>
</dbReference>
<feature type="chain" id="PRO_5004353845" description="Extracellular membrane protein CFEM domain-containing protein" evidence="1">
    <location>
        <begin position="20"/>
        <end position="121"/>
    </location>
</feature>
<dbReference type="GeneID" id="19399240"/>
<evidence type="ECO:0000313" key="2">
    <source>
        <dbReference type="EMBL" id="EOA83374.1"/>
    </source>
</evidence>
<reference evidence="2 3" key="1">
    <citation type="journal article" date="2012" name="PLoS Pathog.">
        <title>Diverse lifestyles and strategies of plant pathogenesis encoded in the genomes of eighteen Dothideomycetes fungi.</title>
        <authorList>
            <person name="Ohm R.A."/>
            <person name="Feau N."/>
            <person name="Henrissat B."/>
            <person name="Schoch C.L."/>
            <person name="Horwitz B.A."/>
            <person name="Barry K.W."/>
            <person name="Condon B.J."/>
            <person name="Copeland A.C."/>
            <person name="Dhillon B."/>
            <person name="Glaser F."/>
            <person name="Hesse C.N."/>
            <person name="Kosti I."/>
            <person name="LaButti K."/>
            <person name="Lindquist E.A."/>
            <person name="Lucas S."/>
            <person name="Salamov A.A."/>
            <person name="Bradshaw R.E."/>
            <person name="Ciuffetti L."/>
            <person name="Hamelin R.C."/>
            <person name="Kema G.H.J."/>
            <person name="Lawrence C."/>
            <person name="Scott J.A."/>
            <person name="Spatafora J.W."/>
            <person name="Turgeon B.G."/>
            <person name="de Wit P.J.G.M."/>
            <person name="Zhong S."/>
            <person name="Goodwin S.B."/>
            <person name="Grigoriev I.V."/>
        </authorList>
    </citation>
    <scope>NUCLEOTIDE SEQUENCE [LARGE SCALE GENOMIC DNA]</scope>
    <source>
        <strain evidence="3">28A</strain>
    </source>
</reference>
<dbReference type="OrthoDB" id="3747277at2759"/>
<evidence type="ECO:0008006" key="4">
    <source>
        <dbReference type="Google" id="ProtNLM"/>
    </source>
</evidence>
<dbReference type="AlphaFoldDB" id="R0K116"/>
<name>R0K116_EXST2</name>
<evidence type="ECO:0000256" key="1">
    <source>
        <dbReference type="SAM" id="SignalP"/>
    </source>
</evidence>
<reference evidence="2 3" key="2">
    <citation type="journal article" date="2013" name="PLoS Genet.">
        <title>Comparative genome structure, secondary metabolite, and effector coding capacity across Cochliobolus pathogens.</title>
        <authorList>
            <person name="Condon B.J."/>
            <person name="Leng Y."/>
            <person name="Wu D."/>
            <person name="Bushley K.E."/>
            <person name="Ohm R.A."/>
            <person name="Otillar R."/>
            <person name="Martin J."/>
            <person name="Schackwitz W."/>
            <person name="Grimwood J."/>
            <person name="MohdZainudin N."/>
            <person name="Xue C."/>
            <person name="Wang R."/>
            <person name="Manning V.A."/>
            <person name="Dhillon B."/>
            <person name="Tu Z.J."/>
            <person name="Steffenson B.J."/>
            <person name="Salamov A."/>
            <person name="Sun H."/>
            <person name="Lowry S."/>
            <person name="LaButti K."/>
            <person name="Han J."/>
            <person name="Copeland A."/>
            <person name="Lindquist E."/>
            <person name="Barry K."/>
            <person name="Schmutz J."/>
            <person name="Baker S.E."/>
            <person name="Ciuffetti L.M."/>
            <person name="Grigoriev I.V."/>
            <person name="Zhong S."/>
            <person name="Turgeon B.G."/>
        </authorList>
    </citation>
    <scope>NUCLEOTIDE SEQUENCE [LARGE SCALE GENOMIC DNA]</scope>
    <source>
        <strain evidence="3">28A</strain>
    </source>
</reference>
<dbReference type="Proteomes" id="UP000016935">
    <property type="component" value="Unassembled WGS sequence"/>
</dbReference>
<evidence type="ECO:0000313" key="3">
    <source>
        <dbReference type="Proteomes" id="UP000016935"/>
    </source>
</evidence>
<dbReference type="SMR" id="R0K116"/>
<keyword evidence="1" id="KW-0732">Signal</keyword>
<gene>
    <name evidence="2" type="ORF">SETTUDRAFT_164784</name>
</gene>
<dbReference type="EMBL" id="KB908833">
    <property type="protein sequence ID" value="EOA83374.1"/>
    <property type="molecule type" value="Genomic_DNA"/>
</dbReference>
<protein>
    <recommendedName>
        <fullName evidence="4">Extracellular membrane protein CFEM domain-containing protein</fullName>
    </recommendedName>
</protein>
<keyword evidence="3" id="KW-1185">Reference proteome</keyword>
<dbReference type="HOGENOM" id="CLU_2061090_0_0_1"/>
<dbReference type="RefSeq" id="XP_008029105.1">
    <property type="nucleotide sequence ID" value="XM_008030914.1"/>
</dbReference>
<accession>R0K116</accession>